<evidence type="ECO:0000313" key="1">
    <source>
        <dbReference type="Proteomes" id="UP000050795"/>
    </source>
</evidence>
<sequence length="113" mass="12597">MSGALCNFPVTHKQITSDNGTPLDALHCHGLCSPPTTRRNETLQEVRETATKFRRGWIMEHQVWRTDCWQEREGSGEAGVWSVCHKLRSVEANCCRVVGEEGNSTGGHCLQTS</sequence>
<reference evidence="1" key="1">
    <citation type="submission" date="2022-06" db="EMBL/GenBank/DDBJ databases">
        <authorList>
            <person name="Berger JAMES D."/>
            <person name="Berger JAMES D."/>
        </authorList>
    </citation>
    <scope>NUCLEOTIDE SEQUENCE [LARGE SCALE GENOMIC DNA]</scope>
</reference>
<accession>A0AA85KGV6</accession>
<protein>
    <submittedName>
        <fullName evidence="2 3">Uncharacterized protein</fullName>
    </submittedName>
</protein>
<dbReference type="AlphaFoldDB" id="A0AA85KGV6"/>
<dbReference type="WBParaSite" id="TREG1_92930.1">
    <property type="protein sequence ID" value="TREG1_92930.1"/>
    <property type="gene ID" value="TREG1_92930"/>
</dbReference>
<organism evidence="1 2">
    <name type="scientific">Trichobilharzia regenti</name>
    <name type="common">Nasal bird schistosome</name>
    <dbReference type="NCBI Taxonomy" id="157069"/>
    <lineage>
        <taxon>Eukaryota</taxon>
        <taxon>Metazoa</taxon>
        <taxon>Spiralia</taxon>
        <taxon>Lophotrochozoa</taxon>
        <taxon>Platyhelminthes</taxon>
        <taxon>Trematoda</taxon>
        <taxon>Digenea</taxon>
        <taxon>Strigeidida</taxon>
        <taxon>Schistosomatoidea</taxon>
        <taxon>Schistosomatidae</taxon>
        <taxon>Trichobilharzia</taxon>
    </lineage>
</organism>
<dbReference type="Proteomes" id="UP000050795">
    <property type="component" value="Unassembled WGS sequence"/>
</dbReference>
<keyword evidence="1" id="KW-1185">Reference proteome</keyword>
<proteinExistence type="predicted"/>
<evidence type="ECO:0000313" key="3">
    <source>
        <dbReference type="WBParaSite" id="TREG1_92930.1"/>
    </source>
</evidence>
<dbReference type="WBParaSite" id="TREG1_92920.1">
    <property type="protein sequence ID" value="TREG1_92920.1"/>
    <property type="gene ID" value="TREG1_92920"/>
</dbReference>
<reference evidence="2 3" key="2">
    <citation type="submission" date="2023-11" db="UniProtKB">
        <authorList>
            <consortium name="WormBaseParasite"/>
        </authorList>
    </citation>
    <scope>IDENTIFICATION</scope>
</reference>
<evidence type="ECO:0000313" key="2">
    <source>
        <dbReference type="WBParaSite" id="TREG1_92920.1"/>
    </source>
</evidence>
<name>A0AA85KGV6_TRIRE</name>